<evidence type="ECO:0000313" key="2">
    <source>
        <dbReference type="Proteomes" id="UP001642360"/>
    </source>
</evidence>
<proteinExistence type="predicted"/>
<organism evidence="1 2">
    <name type="scientific">Ilex paraguariensis</name>
    <name type="common">yerba mate</name>
    <dbReference type="NCBI Taxonomy" id="185542"/>
    <lineage>
        <taxon>Eukaryota</taxon>
        <taxon>Viridiplantae</taxon>
        <taxon>Streptophyta</taxon>
        <taxon>Embryophyta</taxon>
        <taxon>Tracheophyta</taxon>
        <taxon>Spermatophyta</taxon>
        <taxon>Magnoliopsida</taxon>
        <taxon>eudicotyledons</taxon>
        <taxon>Gunneridae</taxon>
        <taxon>Pentapetalae</taxon>
        <taxon>asterids</taxon>
        <taxon>campanulids</taxon>
        <taxon>Aquifoliales</taxon>
        <taxon>Aquifoliaceae</taxon>
        <taxon>Ilex</taxon>
    </lineage>
</organism>
<dbReference type="AlphaFoldDB" id="A0ABC8UZ27"/>
<protein>
    <submittedName>
        <fullName evidence="1">Uncharacterized protein</fullName>
    </submittedName>
</protein>
<keyword evidence="2" id="KW-1185">Reference proteome</keyword>
<comment type="caution">
    <text evidence="1">The sequence shown here is derived from an EMBL/GenBank/DDBJ whole genome shotgun (WGS) entry which is preliminary data.</text>
</comment>
<gene>
    <name evidence="1" type="ORF">ILEXP_LOCUS56390</name>
</gene>
<reference evidence="1 2" key="1">
    <citation type="submission" date="2024-02" db="EMBL/GenBank/DDBJ databases">
        <authorList>
            <person name="Vignale AGUSTIN F."/>
            <person name="Sosa J E."/>
            <person name="Modenutti C."/>
        </authorList>
    </citation>
    <scope>NUCLEOTIDE SEQUENCE [LARGE SCALE GENOMIC DNA]</scope>
</reference>
<dbReference type="EMBL" id="CAUOFW020009490">
    <property type="protein sequence ID" value="CAK9185929.1"/>
    <property type="molecule type" value="Genomic_DNA"/>
</dbReference>
<evidence type="ECO:0000313" key="1">
    <source>
        <dbReference type="EMBL" id="CAK9185929.1"/>
    </source>
</evidence>
<dbReference type="Proteomes" id="UP001642360">
    <property type="component" value="Unassembled WGS sequence"/>
</dbReference>
<name>A0ABC8UZ27_9AQUA</name>
<sequence>MGEKWEKVWRVFTIFMDLLTQIQDGGQEEGVGTELGLEDMLQKRVERKKVGLEVKLVNLEFCCFGGLIYPAHGSSLLAGEPETGKRPFLYSTRMYVSPKWGKLSEPLFNIRTGKLSEPLFNIRTGPGPGVV</sequence>
<accession>A0ABC8UZ27</accession>